<dbReference type="GO" id="GO:0003677">
    <property type="term" value="F:DNA binding"/>
    <property type="evidence" value="ECO:0007669"/>
    <property type="project" value="InterPro"/>
</dbReference>
<sequence length="127" mass="14793">MPRKPDGINRVYVRCPACRWYGKRPETALGNCLRCEKPVKPQTEVPKAAYPIERTRRIWDVKNPALYNLIVSNGLRLSEFAELIGVSVRMVERYVYQGSYPKEPVRQRMADLFDCPQEQCFPSENNE</sequence>
<dbReference type="InterPro" id="IPR010982">
    <property type="entry name" value="Lambda_DNA-bd_dom_sf"/>
</dbReference>
<dbReference type="CDD" id="cd00093">
    <property type="entry name" value="HTH_XRE"/>
    <property type="match status" value="1"/>
</dbReference>
<dbReference type="InterPro" id="IPR001387">
    <property type="entry name" value="Cro/C1-type_HTH"/>
</dbReference>
<dbReference type="AlphaFoldDB" id="A0A6G4A004"/>
<dbReference type="EMBL" id="JAAIKC010000006">
    <property type="protein sequence ID" value="NEW07695.1"/>
    <property type="molecule type" value="Genomic_DNA"/>
</dbReference>
<dbReference type="SUPFAM" id="SSF47413">
    <property type="entry name" value="lambda repressor-like DNA-binding domains"/>
    <property type="match status" value="1"/>
</dbReference>
<protein>
    <submittedName>
        <fullName evidence="1">Helix-turn-helix transcriptional regulator</fullName>
    </submittedName>
</protein>
<accession>A0A6G4A004</accession>
<dbReference type="RefSeq" id="WP_163949155.1">
    <property type="nucleotide sequence ID" value="NZ_JAAIKC010000006.1"/>
</dbReference>
<reference evidence="1" key="1">
    <citation type="submission" date="2020-02" db="EMBL/GenBank/DDBJ databases">
        <authorList>
            <person name="Shen X.-R."/>
            <person name="Zhang Y.-X."/>
        </authorList>
    </citation>
    <scope>NUCLEOTIDE SEQUENCE</scope>
    <source>
        <strain evidence="1">SYP-B3998</strain>
    </source>
</reference>
<gene>
    <name evidence="1" type="ORF">GK047_16970</name>
</gene>
<comment type="caution">
    <text evidence="1">The sequence shown here is derived from an EMBL/GenBank/DDBJ whole genome shotgun (WGS) entry which is preliminary data.</text>
</comment>
<evidence type="ECO:0000313" key="1">
    <source>
        <dbReference type="EMBL" id="NEW07695.1"/>
    </source>
</evidence>
<organism evidence="1">
    <name type="scientific">Paenibacillus sp. SYP-B3998</name>
    <dbReference type="NCBI Taxonomy" id="2678564"/>
    <lineage>
        <taxon>Bacteria</taxon>
        <taxon>Bacillati</taxon>
        <taxon>Bacillota</taxon>
        <taxon>Bacilli</taxon>
        <taxon>Bacillales</taxon>
        <taxon>Paenibacillaceae</taxon>
        <taxon>Paenibacillus</taxon>
    </lineage>
</organism>
<proteinExistence type="predicted"/>
<name>A0A6G4A004_9BACL</name>